<evidence type="ECO:0000313" key="1">
    <source>
        <dbReference type="EMBL" id="KAK2553779.1"/>
    </source>
</evidence>
<proteinExistence type="predicted"/>
<gene>
    <name evidence="1" type="ORF">P5673_024758</name>
</gene>
<sequence length="88" mass="10170">MQTRKALENKCDLKICGPIPEGNLFEDRFKSLQRRNIVEPSPPDSGKPRQIYKMKTYTKKCNTPSIKEIHFEKRSNHCSVRGCSIVMS</sequence>
<keyword evidence="2" id="KW-1185">Reference proteome</keyword>
<accession>A0AAD9Q3C7</accession>
<reference evidence="1" key="1">
    <citation type="journal article" date="2023" name="G3 (Bethesda)">
        <title>Whole genome assembly and annotation of the endangered Caribbean coral Acropora cervicornis.</title>
        <authorList>
            <person name="Selwyn J.D."/>
            <person name="Vollmer S.V."/>
        </authorList>
    </citation>
    <scope>NUCLEOTIDE SEQUENCE</scope>
    <source>
        <strain evidence="1">K2</strain>
    </source>
</reference>
<protein>
    <submittedName>
        <fullName evidence="1">Uncharacterized protein</fullName>
    </submittedName>
</protein>
<dbReference type="EMBL" id="JARQWQ010000074">
    <property type="protein sequence ID" value="KAK2553779.1"/>
    <property type="molecule type" value="Genomic_DNA"/>
</dbReference>
<comment type="caution">
    <text evidence="1">The sequence shown here is derived from an EMBL/GenBank/DDBJ whole genome shotgun (WGS) entry which is preliminary data.</text>
</comment>
<evidence type="ECO:0000313" key="2">
    <source>
        <dbReference type="Proteomes" id="UP001249851"/>
    </source>
</evidence>
<dbReference type="AlphaFoldDB" id="A0AAD9Q3C7"/>
<organism evidence="1 2">
    <name type="scientific">Acropora cervicornis</name>
    <name type="common">Staghorn coral</name>
    <dbReference type="NCBI Taxonomy" id="6130"/>
    <lineage>
        <taxon>Eukaryota</taxon>
        <taxon>Metazoa</taxon>
        <taxon>Cnidaria</taxon>
        <taxon>Anthozoa</taxon>
        <taxon>Hexacorallia</taxon>
        <taxon>Scleractinia</taxon>
        <taxon>Astrocoeniina</taxon>
        <taxon>Acroporidae</taxon>
        <taxon>Acropora</taxon>
    </lineage>
</organism>
<dbReference type="Proteomes" id="UP001249851">
    <property type="component" value="Unassembled WGS sequence"/>
</dbReference>
<reference evidence="1" key="2">
    <citation type="journal article" date="2023" name="Science">
        <title>Genomic signatures of disease resistance in endangered staghorn corals.</title>
        <authorList>
            <person name="Vollmer S.V."/>
            <person name="Selwyn J.D."/>
            <person name="Despard B.A."/>
            <person name="Roesel C.L."/>
        </authorList>
    </citation>
    <scope>NUCLEOTIDE SEQUENCE</scope>
    <source>
        <strain evidence="1">K2</strain>
    </source>
</reference>
<name>A0AAD9Q3C7_ACRCE</name>